<feature type="region of interest" description="Disordered" evidence="1">
    <location>
        <begin position="1"/>
        <end position="25"/>
    </location>
</feature>
<feature type="compositionally biased region" description="Polar residues" evidence="1">
    <location>
        <begin position="16"/>
        <end position="25"/>
    </location>
</feature>
<dbReference type="Proteomes" id="UP000608522">
    <property type="component" value="Unassembled WGS sequence"/>
</dbReference>
<comment type="caution">
    <text evidence="2">The sequence shown here is derived from an EMBL/GenBank/DDBJ whole genome shotgun (WGS) entry which is preliminary data.</text>
</comment>
<evidence type="ECO:0008006" key="4">
    <source>
        <dbReference type="Google" id="ProtNLM"/>
    </source>
</evidence>
<reference evidence="3" key="1">
    <citation type="submission" date="2023-07" db="EMBL/GenBank/DDBJ databases">
        <title>Whole genome shotgun sequence of Streptomyces spororaveus NBRC 15456.</title>
        <authorList>
            <person name="Komaki H."/>
            <person name="Tamura T."/>
        </authorList>
    </citation>
    <scope>NUCLEOTIDE SEQUENCE [LARGE SCALE GENOMIC DNA]</scope>
    <source>
        <strain evidence="3">NBRC 15456</strain>
    </source>
</reference>
<gene>
    <name evidence="2" type="ORF">Sspor_71610</name>
</gene>
<evidence type="ECO:0000256" key="1">
    <source>
        <dbReference type="SAM" id="MobiDB-lite"/>
    </source>
</evidence>
<organism evidence="2 3">
    <name type="scientific">Streptomyces spororaveus</name>
    <dbReference type="NCBI Taxonomy" id="284039"/>
    <lineage>
        <taxon>Bacteria</taxon>
        <taxon>Bacillati</taxon>
        <taxon>Actinomycetota</taxon>
        <taxon>Actinomycetes</taxon>
        <taxon>Kitasatosporales</taxon>
        <taxon>Streptomycetaceae</taxon>
        <taxon>Streptomyces</taxon>
    </lineage>
</organism>
<keyword evidence="3" id="KW-1185">Reference proteome</keyword>
<dbReference type="EMBL" id="BNED01000005">
    <property type="protein sequence ID" value="GHI81600.1"/>
    <property type="molecule type" value="Genomic_DNA"/>
</dbReference>
<name>A0ABQ3TNR1_9ACTN</name>
<evidence type="ECO:0000313" key="3">
    <source>
        <dbReference type="Proteomes" id="UP000608522"/>
    </source>
</evidence>
<evidence type="ECO:0000313" key="2">
    <source>
        <dbReference type="EMBL" id="GHI81600.1"/>
    </source>
</evidence>
<proteinExistence type="predicted"/>
<protein>
    <recommendedName>
        <fullName evidence="4">Peptidase inhibitor family I36</fullName>
    </recommendedName>
</protein>
<sequence>MGASERASGVRRFTDPPSTVRGTTMTTHRVSRYAARALTLTVAACAVAAATTLPATAADQPTRQQLMADCASGEGKCTFNSPRLGEAYLGELRQVSNSLFNCSTSDSTQSMTWDDTVGSTDSLGVSVTAGGKIAGIVDLSVTASYSHSWSSSHSESSSLNMTVKPGEVGWISRAQVMQKVSGTWQTHYDSPRWSHYYWFFQDTITSPAKNGTDGKSNAVVVKTRKMTAAEKRSCSAGGHQGHTFVEPR</sequence>
<accession>A0ABQ3TNR1</accession>